<dbReference type="GO" id="GO:0005507">
    <property type="term" value="F:copper ion binding"/>
    <property type="evidence" value="ECO:0007669"/>
    <property type="project" value="InterPro"/>
</dbReference>
<gene>
    <name evidence="5" type="ordered locus">Marme_0056</name>
</gene>
<dbReference type="Pfam" id="PF07731">
    <property type="entry name" value="Cu-oxidase_2"/>
    <property type="match status" value="2"/>
</dbReference>
<name>F2JUM9_MARM1</name>
<reference evidence="5 6" key="1">
    <citation type="journal article" date="2012" name="Stand. Genomic Sci.">
        <title>Complete genome sequence of the melanogenic marine bacterium Marinomonas mediterranea type strain (MMB-1(T)).</title>
        <authorList>
            <person name="Lucas-Elio P."/>
            <person name="Goodwin L."/>
            <person name="Woyke T."/>
            <person name="Pitluck S."/>
            <person name="Nolan M."/>
            <person name="Kyrpides N.C."/>
            <person name="Detter J.C."/>
            <person name="Copeland A."/>
            <person name="Teshima H."/>
            <person name="Bruce D."/>
            <person name="Detter C."/>
            <person name="Tapia R."/>
            <person name="Han S."/>
            <person name="Land M.L."/>
            <person name="Ivanova N."/>
            <person name="Mikhailova N."/>
            <person name="Johnston A.W."/>
            <person name="Sanchez-Amat A."/>
        </authorList>
    </citation>
    <scope>NUCLEOTIDE SEQUENCE [LARGE SCALE GENOMIC DNA]</scope>
    <source>
        <strain evidence="6">ATCC 700492 / JCM 21426 / NBRC 103028 / MMB-1</strain>
    </source>
</reference>
<accession>F2JUM9</accession>
<dbReference type="KEGG" id="mme:Marme_0056"/>
<proteinExistence type="predicted"/>
<dbReference type="PROSITE" id="PS00080">
    <property type="entry name" value="MULTICOPPER_OXIDASE2"/>
    <property type="match status" value="1"/>
</dbReference>
<evidence type="ECO:0000259" key="3">
    <source>
        <dbReference type="Pfam" id="PF07731"/>
    </source>
</evidence>
<dbReference type="InterPro" id="IPR033138">
    <property type="entry name" value="Cu_oxidase_CS"/>
</dbReference>
<dbReference type="STRING" id="717774.Marme_0056"/>
<keyword evidence="1" id="KW-0479">Metal-binding</keyword>
<dbReference type="PROSITE" id="PS51257">
    <property type="entry name" value="PROKAR_LIPOPROTEIN"/>
    <property type="match status" value="1"/>
</dbReference>
<protein>
    <submittedName>
        <fullName evidence="5">Multicopper oxidase type 3</fullName>
    </submittedName>
</protein>
<dbReference type="HOGENOM" id="CLU_009100_3_1_6"/>
<dbReference type="EMBL" id="CP002583">
    <property type="protein sequence ID" value="ADZ89362.1"/>
    <property type="molecule type" value="Genomic_DNA"/>
</dbReference>
<dbReference type="eggNOG" id="COG2132">
    <property type="taxonomic scope" value="Bacteria"/>
</dbReference>
<dbReference type="SUPFAM" id="SSF49503">
    <property type="entry name" value="Cupredoxins"/>
    <property type="match status" value="3"/>
</dbReference>
<dbReference type="InterPro" id="IPR011707">
    <property type="entry name" value="Cu-oxidase-like_N"/>
</dbReference>
<dbReference type="Gene3D" id="2.60.40.420">
    <property type="entry name" value="Cupredoxins - blue copper proteins"/>
    <property type="match status" value="3"/>
</dbReference>
<evidence type="ECO:0000259" key="4">
    <source>
        <dbReference type="Pfam" id="PF07732"/>
    </source>
</evidence>
<keyword evidence="2" id="KW-0560">Oxidoreductase</keyword>
<sequence>MQTCKQWIMPIKGLTIGSLTLLLAACSNHQTDHASHDMMSMDSEWTPNYIKLADYSPPTAVPEGVGEGCEYKIIPPEFKNVATADVLESGNGELNFTMSVAYQQRDIAGCNTWLRNYAYAQGDDAPKAALVGPTLKLKPGDILRFRLENRMPDCDAAPNFLCSGLTHHNHADSSSTPLTDEEAAQMNTPHNFNVTNFHTHGLWVSPSKNSDNVLLELQPGYAFDYEIRIPEDHPQGTFWYHAHVHGSTALQVSSGMAGAIIIEGGDPAKDVGQQPQIKGKVDHTFVMQQVAYDCNGVIEYYDANDVPNNVDVCEIDGKPANIFGPGEWQKTERRTLVNGQVVPRITLKPGEIQRWRFIHAGVRESLKLVTVRNSSTINLLKGIIGESNAIGTLNQIAVDGLNTGQLDEWCSGQPQLNCDIEALQPGYRADYLYQAPTTPGTYWLIDDQASDAKSLQGVFEDKAALMQVVVEGELQTDALPTSSSLASYQAHPTPTATQIAEMDHDTDNTQDMMFYLGSRTSISSITDPMCLTTSDNDLNNGQPGSDLIFSINGLPFGQNPDRDLTLGQWQRWNLCTRGLAPMHPYHIHVNPFYAYRTGPDGEQQGVWRDTLAIEIGDKNAPSNTVAYSENRYPTTLPGIDDPLTVKQMYTGAFVLHCHILDHEDQGMMQKVVLKE</sequence>
<dbReference type="PATRIC" id="fig|717774.3.peg.59"/>
<dbReference type="InterPro" id="IPR008972">
    <property type="entry name" value="Cupredoxin"/>
</dbReference>
<dbReference type="InterPro" id="IPR045087">
    <property type="entry name" value="Cu-oxidase_fam"/>
</dbReference>
<dbReference type="GO" id="GO:0016491">
    <property type="term" value="F:oxidoreductase activity"/>
    <property type="evidence" value="ECO:0007669"/>
    <property type="project" value="UniProtKB-KW"/>
</dbReference>
<feature type="domain" description="Plastocyanin-like" evidence="4">
    <location>
        <begin position="195"/>
        <end position="264"/>
    </location>
</feature>
<dbReference type="Pfam" id="PF07732">
    <property type="entry name" value="Cu-oxidase_3"/>
    <property type="match status" value="1"/>
</dbReference>
<dbReference type="InterPro" id="IPR011706">
    <property type="entry name" value="Cu-oxidase_C"/>
</dbReference>
<feature type="domain" description="Plastocyanin-like" evidence="3">
    <location>
        <begin position="538"/>
        <end position="617"/>
    </location>
</feature>
<dbReference type="PANTHER" id="PTHR11709">
    <property type="entry name" value="MULTI-COPPER OXIDASE"/>
    <property type="match status" value="1"/>
</dbReference>
<dbReference type="AlphaFoldDB" id="F2JUM9"/>
<dbReference type="CDD" id="cd13853">
    <property type="entry name" value="CuRO_1_Tth-MCO_like"/>
    <property type="match status" value="1"/>
</dbReference>
<dbReference type="Proteomes" id="UP000001062">
    <property type="component" value="Chromosome"/>
</dbReference>
<keyword evidence="6" id="KW-1185">Reference proteome</keyword>
<dbReference type="PROSITE" id="PS00079">
    <property type="entry name" value="MULTICOPPER_OXIDASE1"/>
    <property type="match status" value="1"/>
</dbReference>
<evidence type="ECO:0000256" key="2">
    <source>
        <dbReference type="ARBA" id="ARBA00023002"/>
    </source>
</evidence>
<dbReference type="PANTHER" id="PTHR11709:SF518">
    <property type="entry name" value="MULTICOPPER OXIDASE"/>
    <property type="match status" value="1"/>
</dbReference>
<evidence type="ECO:0000313" key="6">
    <source>
        <dbReference type="Proteomes" id="UP000001062"/>
    </source>
</evidence>
<dbReference type="CDD" id="cd13900">
    <property type="entry name" value="CuRO_3_Tth-MCO_like"/>
    <property type="match status" value="1"/>
</dbReference>
<dbReference type="InterPro" id="IPR002355">
    <property type="entry name" value="Cu_oxidase_Cu_BS"/>
</dbReference>
<organism evidence="5 6">
    <name type="scientific">Marinomonas mediterranea (strain ATCC 700492 / JCM 21426 / NBRC 103028 / MMB-1)</name>
    <dbReference type="NCBI Taxonomy" id="717774"/>
    <lineage>
        <taxon>Bacteria</taxon>
        <taxon>Pseudomonadati</taxon>
        <taxon>Pseudomonadota</taxon>
        <taxon>Gammaproteobacteria</taxon>
        <taxon>Oceanospirillales</taxon>
        <taxon>Oceanospirillaceae</taxon>
        <taxon>Marinomonas</taxon>
    </lineage>
</organism>
<feature type="domain" description="Plastocyanin-like" evidence="3">
    <location>
        <begin position="646"/>
        <end position="672"/>
    </location>
</feature>
<evidence type="ECO:0000313" key="5">
    <source>
        <dbReference type="EMBL" id="ADZ89362.1"/>
    </source>
</evidence>
<dbReference type="RefSeq" id="WP_013659269.1">
    <property type="nucleotide sequence ID" value="NC_015276.1"/>
</dbReference>
<evidence type="ECO:0000256" key="1">
    <source>
        <dbReference type="ARBA" id="ARBA00022723"/>
    </source>
</evidence>